<keyword evidence="6" id="KW-1185">Reference proteome</keyword>
<feature type="short sequence motif" description="Histidine triad motif" evidence="2 3">
    <location>
        <begin position="98"/>
        <end position="102"/>
    </location>
</feature>
<dbReference type="InterPro" id="IPR011146">
    <property type="entry name" value="HIT-like"/>
</dbReference>
<dbReference type="OrthoDB" id="672793at2759"/>
<evidence type="ECO:0000256" key="2">
    <source>
        <dbReference type="PIRSR" id="PIRSR601310-3"/>
    </source>
</evidence>
<accession>A0A8H5H5J0</accession>
<reference evidence="5 6" key="1">
    <citation type="journal article" date="2020" name="ISME J.">
        <title>Uncovering the hidden diversity of litter-decomposition mechanisms in mushroom-forming fungi.</title>
        <authorList>
            <person name="Floudas D."/>
            <person name="Bentzer J."/>
            <person name="Ahren D."/>
            <person name="Johansson T."/>
            <person name="Persson P."/>
            <person name="Tunlid A."/>
        </authorList>
    </citation>
    <scope>NUCLEOTIDE SEQUENCE [LARGE SCALE GENOMIC DNA]</scope>
    <source>
        <strain evidence="5 6">CBS 406.79</strain>
    </source>
</reference>
<evidence type="ECO:0000313" key="6">
    <source>
        <dbReference type="Proteomes" id="UP000518752"/>
    </source>
</evidence>
<dbReference type="AlphaFoldDB" id="A0A8H5H5J0"/>
<dbReference type="Gene3D" id="3.30.428.10">
    <property type="entry name" value="HIT-like"/>
    <property type="match status" value="1"/>
</dbReference>
<evidence type="ECO:0000256" key="3">
    <source>
        <dbReference type="PROSITE-ProRule" id="PRU00464"/>
    </source>
</evidence>
<protein>
    <recommendedName>
        <fullName evidence="4">HIT domain-containing protein</fullName>
    </recommendedName>
</protein>
<proteinExistence type="predicted"/>
<feature type="active site" description="Tele-AMP-histidine intermediate" evidence="1">
    <location>
        <position position="100"/>
    </location>
</feature>
<evidence type="ECO:0000313" key="5">
    <source>
        <dbReference type="EMBL" id="KAF5376815.1"/>
    </source>
</evidence>
<sequence>MAAKSLATCVFCKIIKGEIPSFKLVETKLSYSFLDIGPISKGHAMVIPKYHAAKLHELPDEYLADALPIAKKIALAQGVENYNVLQNNGALAHQVVPHVHFHVIPKPNETEGLIVGWPTQEMSKDDLIKPSHFIHWVVSYRNGCCRDNSFRNQASFKAHSPARTAVETVFFSLNMALFLYAVRSSYRRVSGRLYGKATLDRCAVRIFVPFVVRVSQFATTPSPLDNLPSQFTYLLQGLRRFRMSDLFSDAHNVVQSNPTPAYAFLADMLVGVVAFNVLKTRDPADPRAIEVLVLGYLLQGHFTLGEKNH</sequence>
<dbReference type="PRINTS" id="PR00332">
    <property type="entry name" value="HISTRIAD"/>
</dbReference>
<evidence type="ECO:0000256" key="1">
    <source>
        <dbReference type="PIRSR" id="PIRSR601310-1"/>
    </source>
</evidence>
<dbReference type="EMBL" id="JAACJN010000087">
    <property type="protein sequence ID" value="KAF5376815.1"/>
    <property type="molecule type" value="Genomic_DNA"/>
</dbReference>
<dbReference type="PROSITE" id="PS00892">
    <property type="entry name" value="HIT_1"/>
    <property type="match status" value="1"/>
</dbReference>
<dbReference type="GO" id="GO:0003824">
    <property type="term" value="F:catalytic activity"/>
    <property type="evidence" value="ECO:0007669"/>
    <property type="project" value="InterPro"/>
</dbReference>
<dbReference type="SUPFAM" id="SSF54197">
    <property type="entry name" value="HIT-like"/>
    <property type="match status" value="1"/>
</dbReference>
<name>A0A8H5H5J0_9AGAR</name>
<dbReference type="Proteomes" id="UP000518752">
    <property type="component" value="Unassembled WGS sequence"/>
</dbReference>
<feature type="domain" description="HIT" evidence="4">
    <location>
        <begin position="10"/>
        <end position="113"/>
    </location>
</feature>
<organism evidence="5 6">
    <name type="scientific">Collybiopsis confluens</name>
    <dbReference type="NCBI Taxonomy" id="2823264"/>
    <lineage>
        <taxon>Eukaryota</taxon>
        <taxon>Fungi</taxon>
        <taxon>Dikarya</taxon>
        <taxon>Basidiomycota</taxon>
        <taxon>Agaricomycotina</taxon>
        <taxon>Agaricomycetes</taxon>
        <taxon>Agaricomycetidae</taxon>
        <taxon>Agaricales</taxon>
        <taxon>Marasmiineae</taxon>
        <taxon>Omphalotaceae</taxon>
        <taxon>Collybiopsis</taxon>
    </lineage>
</organism>
<dbReference type="InterPro" id="IPR036265">
    <property type="entry name" value="HIT-like_sf"/>
</dbReference>
<dbReference type="PROSITE" id="PS51084">
    <property type="entry name" value="HIT_2"/>
    <property type="match status" value="1"/>
</dbReference>
<dbReference type="Pfam" id="PF01230">
    <property type="entry name" value="HIT"/>
    <property type="match status" value="1"/>
</dbReference>
<dbReference type="PANTHER" id="PTHR46648">
    <property type="entry name" value="HIT FAMILY PROTEIN 1"/>
    <property type="match status" value="1"/>
</dbReference>
<dbReference type="InterPro" id="IPR019808">
    <property type="entry name" value="Histidine_triad_CS"/>
</dbReference>
<comment type="caution">
    <text evidence="5">The sequence shown here is derived from an EMBL/GenBank/DDBJ whole genome shotgun (WGS) entry which is preliminary data.</text>
</comment>
<dbReference type="CDD" id="cd01277">
    <property type="entry name" value="HINT_subgroup"/>
    <property type="match status" value="1"/>
</dbReference>
<dbReference type="GO" id="GO:0009117">
    <property type="term" value="P:nucleotide metabolic process"/>
    <property type="evidence" value="ECO:0007669"/>
    <property type="project" value="TreeGrafter"/>
</dbReference>
<dbReference type="InterPro" id="IPR001310">
    <property type="entry name" value="Histidine_triad_HIT"/>
</dbReference>
<dbReference type="InterPro" id="IPR039384">
    <property type="entry name" value="HINT"/>
</dbReference>
<gene>
    <name evidence="5" type="ORF">D9757_008901</name>
</gene>
<evidence type="ECO:0000259" key="4">
    <source>
        <dbReference type="PROSITE" id="PS51084"/>
    </source>
</evidence>
<dbReference type="PANTHER" id="PTHR46648:SF1">
    <property type="entry name" value="ADENOSINE 5'-MONOPHOSPHORAMIDASE HNT1"/>
    <property type="match status" value="1"/>
</dbReference>